<protein>
    <submittedName>
        <fullName evidence="3">Isochorismatase family protein</fullName>
    </submittedName>
</protein>
<dbReference type="GO" id="GO:0016787">
    <property type="term" value="F:hydrolase activity"/>
    <property type="evidence" value="ECO:0007669"/>
    <property type="project" value="UniProtKB-KW"/>
</dbReference>
<feature type="domain" description="Isochorismatase-like" evidence="2">
    <location>
        <begin position="23"/>
        <end position="176"/>
    </location>
</feature>
<dbReference type="Gene3D" id="3.40.50.850">
    <property type="entry name" value="Isochorismatase-like"/>
    <property type="match status" value="1"/>
</dbReference>
<accession>A0A6L6PX77</accession>
<dbReference type="EMBL" id="WNLA01000003">
    <property type="protein sequence ID" value="MTW02065.1"/>
    <property type="molecule type" value="Genomic_DNA"/>
</dbReference>
<dbReference type="Pfam" id="PF00857">
    <property type="entry name" value="Isochorismatase"/>
    <property type="match status" value="1"/>
</dbReference>
<organism evidence="3 4">
    <name type="scientific">Pseudoduganella ginsengisoli</name>
    <dbReference type="NCBI Taxonomy" id="1462440"/>
    <lineage>
        <taxon>Bacteria</taxon>
        <taxon>Pseudomonadati</taxon>
        <taxon>Pseudomonadota</taxon>
        <taxon>Betaproteobacteria</taxon>
        <taxon>Burkholderiales</taxon>
        <taxon>Oxalobacteraceae</taxon>
        <taxon>Telluria group</taxon>
        <taxon>Pseudoduganella</taxon>
    </lineage>
</organism>
<proteinExistence type="predicted"/>
<dbReference type="AlphaFoldDB" id="A0A6L6PX77"/>
<keyword evidence="4" id="KW-1185">Reference proteome</keyword>
<dbReference type="SUPFAM" id="SSF52499">
    <property type="entry name" value="Isochorismatase-like hydrolases"/>
    <property type="match status" value="1"/>
</dbReference>
<dbReference type="CDD" id="cd01014">
    <property type="entry name" value="nicotinamidase_related"/>
    <property type="match status" value="1"/>
</dbReference>
<dbReference type="InterPro" id="IPR000868">
    <property type="entry name" value="Isochorismatase-like_dom"/>
</dbReference>
<evidence type="ECO:0000313" key="3">
    <source>
        <dbReference type="EMBL" id="MTW02065.1"/>
    </source>
</evidence>
<evidence type="ECO:0000256" key="1">
    <source>
        <dbReference type="ARBA" id="ARBA00022801"/>
    </source>
</evidence>
<sequence>MMTQTIRSIAGIAPVSQLNPAATALVLIDFQNEYYDGKLPIPDGLPAARNAARLVAWADRLGMPVFHVQHVGAATGALFAAGSHAGEIHPLLAPAPHHHIVAKDRVASFAGTDLHAQLQGLGINTLIVAGLMTHMCVSTAVREARSFGASSYKVVVAADASATRDISDWNGDVVAHAGLHRATLTALHDNFADVRNTGAILELPVSAN</sequence>
<keyword evidence="1" id="KW-0378">Hydrolase</keyword>
<dbReference type="RefSeq" id="WP_170305555.1">
    <property type="nucleotide sequence ID" value="NZ_WNLA01000003.1"/>
</dbReference>
<reference evidence="3 4" key="1">
    <citation type="submission" date="2019-11" db="EMBL/GenBank/DDBJ databases">
        <title>Type strains purchased from KCTC, JCM and DSMZ.</title>
        <authorList>
            <person name="Lu H."/>
        </authorList>
    </citation>
    <scope>NUCLEOTIDE SEQUENCE [LARGE SCALE GENOMIC DNA]</scope>
    <source>
        <strain evidence="3 4">KCTC 42409</strain>
    </source>
</reference>
<name>A0A6L6PX77_9BURK</name>
<dbReference type="InterPro" id="IPR050272">
    <property type="entry name" value="Isochorismatase-like_hydrls"/>
</dbReference>
<gene>
    <name evidence="3" type="ORF">GM668_08170</name>
</gene>
<dbReference type="InterPro" id="IPR036380">
    <property type="entry name" value="Isochorismatase-like_sf"/>
</dbReference>
<dbReference type="PANTHER" id="PTHR43540">
    <property type="entry name" value="PEROXYUREIDOACRYLATE/UREIDOACRYLATE AMIDOHYDROLASE-RELATED"/>
    <property type="match status" value="1"/>
</dbReference>
<evidence type="ECO:0000259" key="2">
    <source>
        <dbReference type="Pfam" id="PF00857"/>
    </source>
</evidence>
<comment type="caution">
    <text evidence="3">The sequence shown here is derived from an EMBL/GenBank/DDBJ whole genome shotgun (WGS) entry which is preliminary data.</text>
</comment>
<dbReference type="PANTHER" id="PTHR43540:SF15">
    <property type="entry name" value="BLR5631 PROTEIN"/>
    <property type="match status" value="1"/>
</dbReference>
<evidence type="ECO:0000313" key="4">
    <source>
        <dbReference type="Proteomes" id="UP000484015"/>
    </source>
</evidence>
<dbReference type="Proteomes" id="UP000484015">
    <property type="component" value="Unassembled WGS sequence"/>
</dbReference>